<proteinExistence type="predicted"/>
<dbReference type="OrthoDB" id="5876666at2759"/>
<dbReference type="AlphaFoldDB" id="A0A0B1SQB1"/>
<gene>
    <name evidence="1" type="ORF">OESDEN_14591</name>
</gene>
<reference evidence="1 2" key="1">
    <citation type="submission" date="2014-03" db="EMBL/GenBank/DDBJ databases">
        <title>Draft genome of the hookworm Oesophagostomum dentatum.</title>
        <authorList>
            <person name="Mitreva M."/>
        </authorList>
    </citation>
    <scope>NUCLEOTIDE SEQUENCE [LARGE SCALE GENOMIC DNA]</scope>
    <source>
        <strain evidence="1 2">OD-Hann</strain>
    </source>
</reference>
<accession>A0A0B1SQB1</accession>
<sequence>MSRQELECQKEDKEAGRLMPGLPKRRRGLCNRQLIPEYLAVDEESKNLEVDYSRCIKSRLGEKITAVEPSKCGAHSLPPTFGLEPCRSKLHVIKYHCLKLMHCCPDAEICRDEVDRSDAARQLRRRKESLALEASKCQIQSYKAYRERTRRRRGRHLRTL</sequence>
<name>A0A0B1SQB1_OESDE</name>
<evidence type="ECO:0000313" key="2">
    <source>
        <dbReference type="Proteomes" id="UP000053660"/>
    </source>
</evidence>
<organism evidence="1 2">
    <name type="scientific">Oesophagostomum dentatum</name>
    <name type="common">Nodular worm</name>
    <dbReference type="NCBI Taxonomy" id="61180"/>
    <lineage>
        <taxon>Eukaryota</taxon>
        <taxon>Metazoa</taxon>
        <taxon>Ecdysozoa</taxon>
        <taxon>Nematoda</taxon>
        <taxon>Chromadorea</taxon>
        <taxon>Rhabditida</taxon>
        <taxon>Rhabditina</taxon>
        <taxon>Rhabditomorpha</taxon>
        <taxon>Strongyloidea</taxon>
        <taxon>Strongylidae</taxon>
        <taxon>Oesophagostomum</taxon>
    </lineage>
</organism>
<dbReference type="EMBL" id="KN562992">
    <property type="protein sequence ID" value="KHJ85677.1"/>
    <property type="molecule type" value="Genomic_DNA"/>
</dbReference>
<evidence type="ECO:0000313" key="1">
    <source>
        <dbReference type="EMBL" id="KHJ85677.1"/>
    </source>
</evidence>
<dbReference type="Proteomes" id="UP000053660">
    <property type="component" value="Unassembled WGS sequence"/>
</dbReference>
<protein>
    <submittedName>
        <fullName evidence="1">Uncharacterized protein</fullName>
    </submittedName>
</protein>
<keyword evidence="2" id="KW-1185">Reference proteome</keyword>